<feature type="region of interest" description="Disordered" evidence="1">
    <location>
        <begin position="1"/>
        <end position="41"/>
    </location>
</feature>
<reference evidence="2" key="1">
    <citation type="journal article" date="2014" name="Front. Microbiol.">
        <title>High frequency of phylogenetically diverse reductive dehalogenase-homologous genes in deep subseafloor sedimentary metagenomes.</title>
        <authorList>
            <person name="Kawai M."/>
            <person name="Futagami T."/>
            <person name="Toyoda A."/>
            <person name="Takaki Y."/>
            <person name="Nishi S."/>
            <person name="Hori S."/>
            <person name="Arai W."/>
            <person name="Tsubouchi T."/>
            <person name="Morono Y."/>
            <person name="Uchiyama I."/>
            <person name="Ito T."/>
            <person name="Fujiyama A."/>
            <person name="Inagaki F."/>
            <person name="Takami H."/>
        </authorList>
    </citation>
    <scope>NUCLEOTIDE SEQUENCE</scope>
    <source>
        <strain evidence="2">Expedition CK06-06</strain>
    </source>
</reference>
<feature type="compositionally biased region" description="Polar residues" evidence="1">
    <location>
        <begin position="16"/>
        <end position="41"/>
    </location>
</feature>
<name>X1IWQ1_9ZZZZ</name>
<feature type="non-terminal residue" evidence="2">
    <location>
        <position position="41"/>
    </location>
</feature>
<evidence type="ECO:0000313" key="2">
    <source>
        <dbReference type="EMBL" id="GAH73685.1"/>
    </source>
</evidence>
<sequence>MKNKMDTSALIANLDSDVNPTPSQVSPTSLPASQVSPKKHN</sequence>
<organism evidence="2">
    <name type="scientific">marine sediment metagenome</name>
    <dbReference type="NCBI Taxonomy" id="412755"/>
    <lineage>
        <taxon>unclassified sequences</taxon>
        <taxon>metagenomes</taxon>
        <taxon>ecological metagenomes</taxon>
    </lineage>
</organism>
<evidence type="ECO:0000256" key="1">
    <source>
        <dbReference type="SAM" id="MobiDB-lite"/>
    </source>
</evidence>
<dbReference type="EMBL" id="BARU01026059">
    <property type="protein sequence ID" value="GAH73685.1"/>
    <property type="molecule type" value="Genomic_DNA"/>
</dbReference>
<gene>
    <name evidence="2" type="ORF">S03H2_41910</name>
</gene>
<proteinExistence type="predicted"/>
<protein>
    <submittedName>
        <fullName evidence="2">Uncharacterized protein</fullName>
    </submittedName>
</protein>
<comment type="caution">
    <text evidence="2">The sequence shown here is derived from an EMBL/GenBank/DDBJ whole genome shotgun (WGS) entry which is preliminary data.</text>
</comment>
<accession>X1IWQ1</accession>
<dbReference type="AlphaFoldDB" id="X1IWQ1"/>